<feature type="transmembrane region" description="Helical" evidence="6">
    <location>
        <begin position="277"/>
        <end position="298"/>
    </location>
</feature>
<evidence type="ECO:0000256" key="4">
    <source>
        <dbReference type="ARBA" id="ARBA00023136"/>
    </source>
</evidence>
<feature type="region of interest" description="Disordered" evidence="5">
    <location>
        <begin position="121"/>
        <end position="142"/>
    </location>
</feature>
<evidence type="ECO:0000256" key="3">
    <source>
        <dbReference type="ARBA" id="ARBA00022989"/>
    </source>
</evidence>
<feature type="transmembrane region" description="Helical" evidence="6">
    <location>
        <begin position="245"/>
        <end position="265"/>
    </location>
</feature>
<protein>
    <recommendedName>
        <fullName evidence="7">STAS domain-containing protein</fullName>
    </recommendedName>
</protein>
<evidence type="ECO:0000259" key="7">
    <source>
        <dbReference type="PROSITE" id="PS50801"/>
    </source>
</evidence>
<name>A0A7S0RAX6_9CHLO</name>
<dbReference type="Gene3D" id="3.30.750.24">
    <property type="entry name" value="STAS domain"/>
    <property type="match status" value="1"/>
</dbReference>
<evidence type="ECO:0000256" key="5">
    <source>
        <dbReference type="SAM" id="MobiDB-lite"/>
    </source>
</evidence>
<dbReference type="AlphaFoldDB" id="A0A7S0RAX6"/>
<feature type="transmembrane region" description="Helical" evidence="6">
    <location>
        <begin position="468"/>
        <end position="486"/>
    </location>
</feature>
<keyword evidence="3 6" id="KW-1133">Transmembrane helix</keyword>
<feature type="domain" description="STAS" evidence="7">
    <location>
        <begin position="582"/>
        <end position="686"/>
    </location>
</feature>
<dbReference type="InterPro" id="IPR011547">
    <property type="entry name" value="SLC26A/SulP_dom"/>
</dbReference>
<dbReference type="Pfam" id="PF01740">
    <property type="entry name" value="STAS"/>
    <property type="match status" value="1"/>
</dbReference>
<proteinExistence type="predicted"/>
<dbReference type="PANTHER" id="PTHR43310">
    <property type="entry name" value="SULFATE TRANSPORTER YBAR-RELATED"/>
    <property type="match status" value="1"/>
</dbReference>
<feature type="transmembrane region" description="Helical" evidence="6">
    <location>
        <begin position="304"/>
        <end position="327"/>
    </location>
</feature>
<keyword evidence="2 6" id="KW-0812">Transmembrane</keyword>
<dbReference type="Pfam" id="PF00916">
    <property type="entry name" value="Sulfate_transp"/>
    <property type="match status" value="1"/>
</dbReference>
<feature type="transmembrane region" description="Helical" evidence="6">
    <location>
        <begin position="396"/>
        <end position="414"/>
    </location>
</feature>
<feature type="compositionally biased region" description="Pro residues" evidence="5">
    <location>
        <begin position="132"/>
        <end position="141"/>
    </location>
</feature>
<feature type="transmembrane region" description="Helical" evidence="6">
    <location>
        <begin position="527"/>
        <end position="558"/>
    </location>
</feature>
<evidence type="ECO:0000313" key="8">
    <source>
        <dbReference type="EMBL" id="CAD8672371.1"/>
    </source>
</evidence>
<organism evidence="8">
    <name type="scientific">Pyramimonas obovata</name>
    <dbReference type="NCBI Taxonomy" id="1411642"/>
    <lineage>
        <taxon>Eukaryota</taxon>
        <taxon>Viridiplantae</taxon>
        <taxon>Chlorophyta</taxon>
        <taxon>Pyramimonadophyceae</taxon>
        <taxon>Pyramimonadales</taxon>
        <taxon>Pyramimonadaceae</taxon>
        <taxon>Pyramimonas</taxon>
        <taxon>Pyramimonas incertae sedis</taxon>
    </lineage>
</organism>
<feature type="transmembrane region" description="Helical" evidence="6">
    <location>
        <begin position="434"/>
        <end position="456"/>
    </location>
</feature>
<dbReference type="CDD" id="cd07042">
    <property type="entry name" value="STAS_SulP_like_sulfate_transporter"/>
    <property type="match status" value="1"/>
</dbReference>
<evidence type="ECO:0000256" key="6">
    <source>
        <dbReference type="SAM" id="Phobius"/>
    </source>
</evidence>
<evidence type="ECO:0000256" key="2">
    <source>
        <dbReference type="ARBA" id="ARBA00022692"/>
    </source>
</evidence>
<sequence>MPTAATPSALQSRVATTAMHPATAIYRPALHIPTSNGVQMRSAQRTCFEGSSLNINRRTIIRGIGSSVTGRKTQRDPGGSAVRFGVRAVSGPLVEGGGADKPRQGRGWKVNNPLTKYFRKSGVSKPRRKPEPMPLSPPPPVVDVVDINKPPRTLMEVLVDKMSDADLIQMKRDILSGVTVSFAVVPECVGFALVAGVNPITALHGAAIMSFITSAIGGRPGMISGSAGAMSVCLGGLISTYGYQYLFPTCLLAGLMQIACGFSRLGKFIRLVPQPVMLGFVNGLAIAIFLSQLVAFQIPAAGGGFAWLSGPALSCMFGLVGLTMFFVQVIPLVTRSIPAPLAAIGIVTGIANSLPVDSAWGHVGALRTVGDIVSIKGSLPAFAFPMCPFTFETLQIIMPFAAAVCVVGLVDSLLAQQLVDELTETRSSTHIECIAQGIANCTCALFGSLAGCALIGQTMVNMKSGGRGRLSGITASACLMVFIVYLSPLIEAVPLAALTGVMLMVVLSTFEWSSFRIISRIPKVDTIVLLLTSVLTAKYNLAVALFTGVIASCLSFAWKTAQRVSAVRFMEEKAYEGKPAGVYVLYGPLFFGSATRFKNLLDPRKEPLDDVVLDFMECRVLDASGVEAIDNLAERYRVAKKRLHLRHLSEDCRRLLKKSGDLVEVNIMEDPWYGIATDYDSALGEATIKPWSPPDDMHHPGYGVR</sequence>
<dbReference type="GO" id="GO:0016020">
    <property type="term" value="C:membrane"/>
    <property type="evidence" value="ECO:0007669"/>
    <property type="project" value="UniProtKB-SubCell"/>
</dbReference>
<dbReference type="EMBL" id="HBFA01022225">
    <property type="protein sequence ID" value="CAD8672371.1"/>
    <property type="molecule type" value="Transcribed_RNA"/>
</dbReference>
<reference evidence="8" key="1">
    <citation type="submission" date="2021-01" db="EMBL/GenBank/DDBJ databases">
        <authorList>
            <person name="Corre E."/>
            <person name="Pelletier E."/>
            <person name="Niang G."/>
            <person name="Scheremetjew M."/>
            <person name="Finn R."/>
            <person name="Kale V."/>
            <person name="Holt S."/>
            <person name="Cochrane G."/>
            <person name="Meng A."/>
            <person name="Brown T."/>
            <person name="Cohen L."/>
        </authorList>
    </citation>
    <scope>NUCLEOTIDE SEQUENCE</scope>
    <source>
        <strain evidence="8">CCMP722</strain>
    </source>
</reference>
<dbReference type="InterPro" id="IPR052706">
    <property type="entry name" value="Membrane-Transporter-like"/>
</dbReference>
<evidence type="ECO:0000256" key="1">
    <source>
        <dbReference type="ARBA" id="ARBA00004141"/>
    </source>
</evidence>
<keyword evidence="4 6" id="KW-0472">Membrane</keyword>
<dbReference type="PROSITE" id="PS50801">
    <property type="entry name" value="STAS"/>
    <property type="match status" value="1"/>
</dbReference>
<dbReference type="SUPFAM" id="SSF52091">
    <property type="entry name" value="SpoIIaa-like"/>
    <property type="match status" value="1"/>
</dbReference>
<feature type="transmembrane region" description="Helical" evidence="6">
    <location>
        <begin position="492"/>
        <end position="515"/>
    </location>
</feature>
<dbReference type="PANTHER" id="PTHR43310:SF1">
    <property type="entry name" value="SULFATE TRANSPORTER YBAR-RELATED"/>
    <property type="match status" value="1"/>
</dbReference>
<accession>A0A7S0RAX6</accession>
<comment type="subcellular location">
    <subcellularLocation>
        <location evidence="1">Membrane</location>
        <topology evidence="1">Multi-pass membrane protein</topology>
    </subcellularLocation>
</comment>
<gene>
    <name evidence="8" type="ORF">POBO1169_LOCUS11303</name>
</gene>
<dbReference type="InterPro" id="IPR002645">
    <property type="entry name" value="STAS_dom"/>
</dbReference>
<dbReference type="InterPro" id="IPR036513">
    <property type="entry name" value="STAS_dom_sf"/>
</dbReference>